<accession>A0A4Q0S6Q1</accession>
<organism evidence="1 2">
    <name type="scientific">Bradyrhizobium nanningense</name>
    <dbReference type="NCBI Taxonomy" id="1325118"/>
    <lineage>
        <taxon>Bacteria</taxon>
        <taxon>Pseudomonadati</taxon>
        <taxon>Pseudomonadota</taxon>
        <taxon>Alphaproteobacteria</taxon>
        <taxon>Hyphomicrobiales</taxon>
        <taxon>Nitrobacteraceae</taxon>
        <taxon>Bradyrhizobium</taxon>
    </lineage>
</organism>
<protein>
    <submittedName>
        <fullName evidence="1">Uncharacterized protein</fullName>
    </submittedName>
</protein>
<proteinExistence type="predicted"/>
<dbReference type="EMBL" id="LBJQ01000070">
    <property type="protein sequence ID" value="RXH29743.1"/>
    <property type="molecule type" value="Genomic_DNA"/>
</dbReference>
<reference evidence="1 2" key="1">
    <citation type="submission" date="2015-04" db="EMBL/GenBank/DDBJ databases">
        <title>Comparative genomics of rhizobia nodulating Arachis hypogaea in China.</title>
        <authorList>
            <person name="Li Y."/>
        </authorList>
    </citation>
    <scope>NUCLEOTIDE SEQUENCE [LARGE SCALE GENOMIC DNA]</scope>
    <source>
        <strain evidence="1 2">CCBAU 51757</strain>
    </source>
</reference>
<evidence type="ECO:0000313" key="1">
    <source>
        <dbReference type="EMBL" id="RXH29743.1"/>
    </source>
</evidence>
<gene>
    <name evidence="1" type="ORF">XH99_13050</name>
</gene>
<name>A0A4Q0S6Q1_9BRAD</name>
<evidence type="ECO:0000313" key="2">
    <source>
        <dbReference type="Proteomes" id="UP000289546"/>
    </source>
</evidence>
<keyword evidence="2" id="KW-1185">Reference proteome</keyword>
<dbReference type="Proteomes" id="UP000289546">
    <property type="component" value="Unassembled WGS sequence"/>
</dbReference>
<sequence>MRWMLLRDMLGVSPAGHSVWGSRQESRRAGAVVTWKYCLFLKFAAAASGAYDTKQMTVTAKD</sequence>
<dbReference type="AlphaFoldDB" id="A0A4Q0S6Q1"/>
<comment type="caution">
    <text evidence="1">The sequence shown here is derived from an EMBL/GenBank/DDBJ whole genome shotgun (WGS) entry which is preliminary data.</text>
</comment>